<dbReference type="Gene3D" id="3.40.50.300">
    <property type="entry name" value="P-loop containing nucleotide triphosphate hydrolases"/>
    <property type="match status" value="1"/>
</dbReference>
<dbReference type="Proteomes" id="UP000034687">
    <property type="component" value="Unassembled WGS sequence"/>
</dbReference>
<gene>
    <name evidence="2" type="ORF">UT72_C0003G0009</name>
</gene>
<accession>A0A0G0QQU2</accession>
<dbReference type="SUPFAM" id="SSF52540">
    <property type="entry name" value="P-loop containing nucleoside triphosphate hydrolases"/>
    <property type="match status" value="1"/>
</dbReference>
<dbReference type="PANTHER" id="PTHR43718">
    <property type="entry name" value="LON PROTEASE"/>
    <property type="match status" value="1"/>
</dbReference>
<dbReference type="InterPro" id="IPR003959">
    <property type="entry name" value="ATPase_AAA_core"/>
</dbReference>
<dbReference type="Gene3D" id="1.10.8.60">
    <property type="match status" value="1"/>
</dbReference>
<sequence length="348" mass="38944">MDTAIQEITSLSTKVKSSKLPEKLSEEVLIRLDQLSRLTASPTFLPEFDRVRTYIDWITSLPWSMRTQDNLDLTHAKETLEKNHYGLAEIKDRILEYISVMKLKQEKGESEDIMRAPILCFVGLVGTGKTTIAFSIAEALGRKFARIPFGGMGDPLDLRGQSRMHAEAEPGKIIKALKVTQSKNPVILLDEIDRVTDAGRASIMGVLVELLDPEQNHEFVDHYLDYPFDLSEALFIATANNTTNISTAVLDRLEPIGMPSYSDNEKITIGVKYIFPKVLKIHGIPDGALTIDEGVWPQIVRPLGYDAGIRTLERTIEGIVRKVARMIVEGKTQSVKITPENVKEFVPQ</sequence>
<dbReference type="GO" id="GO:0016887">
    <property type="term" value="F:ATP hydrolysis activity"/>
    <property type="evidence" value="ECO:0007669"/>
    <property type="project" value="InterPro"/>
</dbReference>
<dbReference type="InterPro" id="IPR027417">
    <property type="entry name" value="P-loop_NTPase"/>
</dbReference>
<reference evidence="2 3" key="1">
    <citation type="journal article" date="2015" name="Nature">
        <title>rRNA introns, odd ribosomes, and small enigmatic genomes across a large radiation of phyla.</title>
        <authorList>
            <person name="Brown C.T."/>
            <person name="Hug L.A."/>
            <person name="Thomas B.C."/>
            <person name="Sharon I."/>
            <person name="Castelle C.J."/>
            <person name="Singh A."/>
            <person name="Wilkins M.J."/>
            <person name="Williams K.H."/>
            <person name="Banfield J.F."/>
        </authorList>
    </citation>
    <scope>NUCLEOTIDE SEQUENCE [LARGE SCALE GENOMIC DNA]</scope>
</reference>
<feature type="domain" description="AAA+ ATPase" evidence="1">
    <location>
        <begin position="115"/>
        <end position="263"/>
    </location>
</feature>
<keyword evidence="2" id="KW-0378">Hydrolase</keyword>
<dbReference type="Pfam" id="PF22667">
    <property type="entry name" value="Lon_lid"/>
    <property type="match status" value="1"/>
</dbReference>
<evidence type="ECO:0000313" key="2">
    <source>
        <dbReference type="EMBL" id="KKR39701.1"/>
    </source>
</evidence>
<dbReference type="InterPro" id="IPR027065">
    <property type="entry name" value="Lon_Prtase"/>
</dbReference>
<dbReference type="GO" id="GO:0004176">
    <property type="term" value="F:ATP-dependent peptidase activity"/>
    <property type="evidence" value="ECO:0007669"/>
    <property type="project" value="InterPro"/>
</dbReference>
<proteinExistence type="predicted"/>
<dbReference type="GO" id="GO:0006515">
    <property type="term" value="P:protein quality control for misfolded or incompletely synthesized proteins"/>
    <property type="evidence" value="ECO:0007669"/>
    <property type="project" value="TreeGrafter"/>
</dbReference>
<dbReference type="EMBL" id="LBXW01000003">
    <property type="protein sequence ID" value="KKR39701.1"/>
    <property type="molecule type" value="Genomic_DNA"/>
</dbReference>
<comment type="caution">
    <text evidence="2">The sequence shown here is derived from an EMBL/GenBank/DDBJ whole genome shotgun (WGS) entry which is preliminary data.</text>
</comment>
<dbReference type="GO" id="GO:0004252">
    <property type="term" value="F:serine-type endopeptidase activity"/>
    <property type="evidence" value="ECO:0007669"/>
    <property type="project" value="InterPro"/>
</dbReference>
<evidence type="ECO:0000313" key="3">
    <source>
        <dbReference type="Proteomes" id="UP000034687"/>
    </source>
</evidence>
<dbReference type="PANTHER" id="PTHR43718:SF2">
    <property type="entry name" value="LON PROTEASE HOMOLOG, MITOCHONDRIAL"/>
    <property type="match status" value="1"/>
</dbReference>
<organism evidence="2 3">
    <name type="scientific">Candidatus Woesebacteria bacterium GW2011_GWB1_40_101</name>
    <dbReference type="NCBI Taxonomy" id="1618575"/>
    <lineage>
        <taxon>Bacteria</taxon>
        <taxon>Candidatus Woeseibacteriota</taxon>
    </lineage>
</organism>
<dbReference type="GO" id="GO:0005524">
    <property type="term" value="F:ATP binding"/>
    <property type="evidence" value="ECO:0007669"/>
    <property type="project" value="InterPro"/>
</dbReference>
<name>A0A0G0QQU2_9BACT</name>
<dbReference type="SMART" id="SM00382">
    <property type="entry name" value="AAA"/>
    <property type="match status" value="1"/>
</dbReference>
<dbReference type="Gene3D" id="1.20.5.5270">
    <property type="match status" value="1"/>
</dbReference>
<keyword evidence="2" id="KW-0645">Protease</keyword>
<dbReference type="PATRIC" id="fig|1618575.3.peg.48"/>
<dbReference type="InterPro" id="IPR003593">
    <property type="entry name" value="AAA+_ATPase"/>
</dbReference>
<dbReference type="InterPro" id="IPR054594">
    <property type="entry name" value="Lon_lid"/>
</dbReference>
<dbReference type="Pfam" id="PF00004">
    <property type="entry name" value="AAA"/>
    <property type="match status" value="1"/>
</dbReference>
<dbReference type="AlphaFoldDB" id="A0A0G0QQU2"/>
<protein>
    <submittedName>
        <fullName evidence="2">Lon protease</fullName>
    </submittedName>
</protein>
<evidence type="ECO:0000259" key="1">
    <source>
        <dbReference type="SMART" id="SM00382"/>
    </source>
</evidence>